<dbReference type="RefSeq" id="WP_008928542.1">
    <property type="nucleotide sequence ID" value="NZ_AMRJ01000008.1"/>
</dbReference>
<dbReference type="EMBL" id="AMRJ01000008">
    <property type="protein sequence ID" value="EKF74712.1"/>
    <property type="molecule type" value="Genomic_DNA"/>
</dbReference>
<dbReference type="Proteomes" id="UP000010164">
    <property type="component" value="Unassembled WGS sequence"/>
</dbReference>
<keyword evidence="3" id="KW-1185">Reference proteome</keyword>
<keyword evidence="1" id="KW-0472">Membrane</keyword>
<name>L0WEX1_9GAMM</name>
<feature type="transmembrane region" description="Helical" evidence="1">
    <location>
        <begin position="9"/>
        <end position="27"/>
    </location>
</feature>
<evidence type="ECO:0000313" key="3">
    <source>
        <dbReference type="Proteomes" id="UP000010164"/>
    </source>
</evidence>
<evidence type="ECO:0008006" key="4">
    <source>
        <dbReference type="Google" id="ProtNLM"/>
    </source>
</evidence>
<feature type="transmembrane region" description="Helical" evidence="1">
    <location>
        <begin position="100"/>
        <end position="118"/>
    </location>
</feature>
<keyword evidence="1" id="KW-1133">Transmembrane helix</keyword>
<evidence type="ECO:0000256" key="1">
    <source>
        <dbReference type="SAM" id="Phobius"/>
    </source>
</evidence>
<organism evidence="2 3">
    <name type="scientific">Alcanivorax hongdengensis A-11-3</name>
    <dbReference type="NCBI Taxonomy" id="1177179"/>
    <lineage>
        <taxon>Bacteria</taxon>
        <taxon>Pseudomonadati</taxon>
        <taxon>Pseudomonadota</taxon>
        <taxon>Gammaproteobacteria</taxon>
        <taxon>Oceanospirillales</taxon>
        <taxon>Alcanivoracaceae</taxon>
        <taxon>Alcanivorax</taxon>
    </lineage>
</organism>
<dbReference type="AlphaFoldDB" id="L0WEX1"/>
<evidence type="ECO:0000313" key="2">
    <source>
        <dbReference type="EMBL" id="EKF74712.1"/>
    </source>
</evidence>
<sequence length="169" mass="18832">MDVRLLNHLFRVLVGLMVPTLAGLWVLDAPLHNSTSPLGIVSFELCGWQDNCQDMLRRWSERERLGLMVLQGLDYLFLLLYPAVIAVALLRLLGREASRGLLPVVIGLAVLMGLADAVENYGLIRMVLEMRAHPFDVLASTAATLKFALLLFMLGWLLLLVGRALLARR</sequence>
<reference evidence="2 3" key="1">
    <citation type="journal article" date="2012" name="J. Bacteriol.">
        <title>Genome Sequence of the Alkane-Degrading Bacterium Alcanivorax hongdengensis Type Strain A-11-3.</title>
        <authorList>
            <person name="Lai Q."/>
            <person name="Shao Z."/>
        </authorList>
    </citation>
    <scope>NUCLEOTIDE SEQUENCE [LARGE SCALE GENOMIC DNA]</scope>
    <source>
        <strain evidence="2 3">A-11-3</strain>
    </source>
</reference>
<proteinExistence type="predicted"/>
<accession>L0WEX1</accession>
<dbReference type="OrthoDB" id="7064575at2"/>
<feature type="transmembrane region" description="Helical" evidence="1">
    <location>
        <begin position="75"/>
        <end position="93"/>
    </location>
</feature>
<gene>
    <name evidence="2" type="ORF">A11A3_06808</name>
</gene>
<feature type="transmembrane region" description="Helical" evidence="1">
    <location>
        <begin position="138"/>
        <end position="161"/>
    </location>
</feature>
<keyword evidence="1" id="KW-0812">Transmembrane</keyword>
<protein>
    <recommendedName>
        <fullName evidence="4">Transmembrane protein</fullName>
    </recommendedName>
</protein>
<comment type="caution">
    <text evidence="2">The sequence shown here is derived from an EMBL/GenBank/DDBJ whole genome shotgun (WGS) entry which is preliminary data.</text>
</comment>
<dbReference type="PATRIC" id="fig|1177179.3.peg.1369"/>